<dbReference type="EMBL" id="CAJPIN010124205">
    <property type="protein sequence ID" value="CAG2069255.1"/>
    <property type="molecule type" value="Genomic_DNA"/>
</dbReference>
<evidence type="ECO:0000313" key="3">
    <source>
        <dbReference type="Proteomes" id="UP001153148"/>
    </source>
</evidence>
<organism evidence="2 3">
    <name type="scientific">Timema podura</name>
    <name type="common">Walking stick</name>
    <dbReference type="NCBI Taxonomy" id="61482"/>
    <lineage>
        <taxon>Eukaryota</taxon>
        <taxon>Metazoa</taxon>
        <taxon>Ecdysozoa</taxon>
        <taxon>Arthropoda</taxon>
        <taxon>Hexapoda</taxon>
        <taxon>Insecta</taxon>
        <taxon>Pterygota</taxon>
        <taxon>Neoptera</taxon>
        <taxon>Polyneoptera</taxon>
        <taxon>Phasmatodea</taxon>
        <taxon>Timematodea</taxon>
        <taxon>Timematoidea</taxon>
        <taxon>Timematidae</taxon>
        <taxon>Timema</taxon>
    </lineage>
</organism>
<feature type="region of interest" description="Disordered" evidence="1">
    <location>
        <begin position="1"/>
        <end position="43"/>
    </location>
</feature>
<feature type="non-terminal residue" evidence="2">
    <location>
        <position position="103"/>
    </location>
</feature>
<protein>
    <submittedName>
        <fullName evidence="2">Uncharacterized protein</fullName>
    </submittedName>
</protein>
<proteinExistence type="predicted"/>
<keyword evidence="3" id="KW-1185">Reference proteome</keyword>
<accession>A0ABN7PTG2</accession>
<sequence length="103" mass="11260">QSQSAEGKSKEVEGEEFCAKEEKKKYEGGGDAEEPWSTGPNLTAHAAGQLFSAPVCDNPEKQQQQPPVVYSPEAMKVTNAIVEFVLQEEGADVDTLRKVLYCQ</sequence>
<evidence type="ECO:0000256" key="1">
    <source>
        <dbReference type="SAM" id="MobiDB-lite"/>
    </source>
</evidence>
<feature type="non-terminal residue" evidence="2">
    <location>
        <position position="1"/>
    </location>
</feature>
<comment type="caution">
    <text evidence="2">The sequence shown here is derived from an EMBL/GenBank/DDBJ whole genome shotgun (WGS) entry which is preliminary data.</text>
</comment>
<evidence type="ECO:0000313" key="2">
    <source>
        <dbReference type="EMBL" id="CAG2069255.1"/>
    </source>
</evidence>
<gene>
    <name evidence="2" type="ORF">TPAB3V08_LOCUS16198</name>
</gene>
<feature type="compositionally biased region" description="Basic and acidic residues" evidence="1">
    <location>
        <begin position="7"/>
        <end position="28"/>
    </location>
</feature>
<name>A0ABN7PTG2_TIMPD</name>
<reference evidence="2" key="1">
    <citation type="submission" date="2021-03" db="EMBL/GenBank/DDBJ databases">
        <authorList>
            <person name="Tran Van P."/>
        </authorList>
    </citation>
    <scope>NUCLEOTIDE SEQUENCE</scope>
</reference>
<dbReference type="Proteomes" id="UP001153148">
    <property type="component" value="Unassembled WGS sequence"/>
</dbReference>